<comment type="caution">
    <text evidence="1">The sequence shown here is derived from an EMBL/GenBank/DDBJ whole genome shotgun (WGS) entry which is preliminary data.</text>
</comment>
<proteinExistence type="predicted"/>
<sequence length="33" mass="3850">MFKCFLPEMILMTFKKNGANYDCEKSWMASNVA</sequence>
<dbReference type="VEuPathDB" id="FungiDB:QG37_00837"/>
<dbReference type="EMBL" id="LGST01000006">
    <property type="protein sequence ID" value="KNE02149.1"/>
    <property type="molecule type" value="Genomic_DNA"/>
</dbReference>
<protein>
    <submittedName>
        <fullName evidence="1">Uncharacterized protein</fullName>
    </submittedName>
</protein>
<name>A0A0L0P758_CANAR</name>
<accession>A0A0L0P758</accession>
<gene>
    <name evidence="1" type="ORF">QG37_00837</name>
</gene>
<evidence type="ECO:0000313" key="2">
    <source>
        <dbReference type="Proteomes" id="UP000037122"/>
    </source>
</evidence>
<reference evidence="2" key="1">
    <citation type="journal article" date="2015" name="BMC Genomics">
        <title>Draft genome of a commonly misdiagnosed multidrug resistant pathogen Candida auris.</title>
        <authorList>
            <person name="Chatterjee S."/>
            <person name="Alampalli S.V."/>
            <person name="Nageshan R.K."/>
            <person name="Chettiar S.T."/>
            <person name="Joshi S."/>
            <person name="Tatu U.S."/>
        </authorList>
    </citation>
    <scope>NUCLEOTIDE SEQUENCE [LARGE SCALE GENOMIC DNA]</scope>
    <source>
        <strain evidence="2">6684</strain>
    </source>
</reference>
<evidence type="ECO:0000313" key="1">
    <source>
        <dbReference type="EMBL" id="KNE02149.1"/>
    </source>
</evidence>
<organism evidence="1 2">
    <name type="scientific">Candidozyma auris</name>
    <name type="common">Yeast</name>
    <name type="synonym">Candida auris</name>
    <dbReference type="NCBI Taxonomy" id="498019"/>
    <lineage>
        <taxon>Eukaryota</taxon>
        <taxon>Fungi</taxon>
        <taxon>Dikarya</taxon>
        <taxon>Ascomycota</taxon>
        <taxon>Saccharomycotina</taxon>
        <taxon>Pichiomycetes</taxon>
        <taxon>Metschnikowiaceae</taxon>
        <taxon>Candidozyma</taxon>
    </lineage>
</organism>
<dbReference type="AlphaFoldDB" id="A0A0L0P758"/>
<dbReference type="Proteomes" id="UP000037122">
    <property type="component" value="Unassembled WGS sequence"/>
</dbReference>